<dbReference type="GO" id="GO:0046872">
    <property type="term" value="F:metal ion binding"/>
    <property type="evidence" value="ECO:0007669"/>
    <property type="project" value="UniProtKB-KW"/>
</dbReference>
<proteinExistence type="inferred from homology"/>
<evidence type="ECO:0000256" key="2">
    <source>
        <dbReference type="ARBA" id="ARBA00023239"/>
    </source>
</evidence>
<keyword evidence="1 3" id="KW-0210">Decarboxylase</keyword>
<evidence type="ECO:0000313" key="7">
    <source>
        <dbReference type="EMBL" id="SHK27677.1"/>
    </source>
</evidence>
<name>A0A1M6R5S0_9BACT</name>
<keyword evidence="3" id="KW-0460">Magnesium</keyword>
<dbReference type="OrthoDB" id="9802554at2"/>
<dbReference type="Gene3D" id="3.40.50.1950">
    <property type="entry name" value="Flavin prenyltransferase-like"/>
    <property type="match status" value="1"/>
</dbReference>
<dbReference type="STRING" id="633813.SAMN04488087_0713"/>
<feature type="binding site" evidence="3">
    <location>
        <position position="286"/>
    </location>
    <ligand>
        <name>CTP</name>
        <dbReference type="ChEBI" id="CHEBI:37563"/>
    </ligand>
</feature>
<dbReference type="Pfam" id="PF02441">
    <property type="entry name" value="Flavoprotein"/>
    <property type="match status" value="1"/>
</dbReference>
<evidence type="ECO:0000313" key="8">
    <source>
        <dbReference type="Proteomes" id="UP000185812"/>
    </source>
</evidence>
<dbReference type="InterPro" id="IPR035929">
    <property type="entry name" value="CoaB-like_sf"/>
</dbReference>
<feature type="domain" description="DNA/pantothenate metabolism flavoprotein C-terminal" evidence="6">
    <location>
        <begin position="193"/>
        <end position="402"/>
    </location>
</feature>
<keyword evidence="3 4" id="KW-0436">Ligase</keyword>
<dbReference type="GO" id="GO:0015941">
    <property type="term" value="P:pantothenate catabolic process"/>
    <property type="evidence" value="ECO:0007669"/>
    <property type="project" value="InterPro"/>
</dbReference>
<gene>
    <name evidence="3" type="primary">coaBC</name>
    <name evidence="7" type="ORF">SAMN04488087_0713</name>
</gene>
<dbReference type="EC" id="6.3.2.5" evidence="3"/>
<comment type="cofactor">
    <cofactor evidence="3">
        <name>Mg(2+)</name>
        <dbReference type="ChEBI" id="CHEBI:18420"/>
    </cofactor>
</comment>
<feature type="binding site" evidence="3">
    <location>
        <position position="349"/>
    </location>
    <ligand>
        <name>CTP</name>
        <dbReference type="ChEBI" id="CHEBI:37563"/>
    </ligand>
</feature>
<organism evidence="7 8">
    <name type="scientific">Rhodothermus profundi</name>
    <dbReference type="NCBI Taxonomy" id="633813"/>
    <lineage>
        <taxon>Bacteria</taxon>
        <taxon>Pseudomonadati</taxon>
        <taxon>Rhodothermota</taxon>
        <taxon>Rhodothermia</taxon>
        <taxon>Rhodothermales</taxon>
        <taxon>Rhodothermaceae</taxon>
        <taxon>Rhodothermus</taxon>
    </lineage>
</organism>
<feature type="domain" description="Flavoprotein" evidence="5">
    <location>
        <begin position="13"/>
        <end position="185"/>
    </location>
</feature>
<dbReference type="GO" id="GO:0015937">
    <property type="term" value="P:coenzyme A biosynthetic process"/>
    <property type="evidence" value="ECO:0007669"/>
    <property type="project" value="UniProtKB-UniRule"/>
</dbReference>
<dbReference type="SUPFAM" id="SSF52507">
    <property type="entry name" value="Homo-oligomeric flavin-containing Cys decarboxylases, HFCD"/>
    <property type="match status" value="1"/>
</dbReference>
<dbReference type="EC" id="4.1.1.36" evidence="3"/>
<dbReference type="SUPFAM" id="SSF102645">
    <property type="entry name" value="CoaB-like"/>
    <property type="match status" value="1"/>
</dbReference>
<dbReference type="HAMAP" id="MF_02225">
    <property type="entry name" value="CoaBC"/>
    <property type="match status" value="1"/>
</dbReference>
<comment type="pathway">
    <text evidence="3 4">Cofactor biosynthesis; coenzyme A biosynthesis; CoA from (R)-pantothenate: step 3/5.</text>
</comment>
<feature type="region of interest" description="Phosphopantothenoylcysteine decarboxylase" evidence="3">
    <location>
        <begin position="1"/>
        <end position="197"/>
    </location>
</feature>
<dbReference type="Proteomes" id="UP000185812">
    <property type="component" value="Unassembled WGS sequence"/>
</dbReference>
<dbReference type="InterPro" id="IPR007085">
    <property type="entry name" value="DNA/pantothenate-metab_flavo_C"/>
</dbReference>
<comment type="similarity">
    <text evidence="3 4">In the N-terminal section; belongs to the HFCD (homo-oligomeric flavin containing Cys decarboxylase) superfamily.</text>
</comment>
<keyword evidence="8" id="KW-1185">Reference proteome</keyword>
<dbReference type="GO" id="GO:0004632">
    <property type="term" value="F:phosphopantothenate--cysteine ligase activity"/>
    <property type="evidence" value="ECO:0007669"/>
    <property type="project" value="UniProtKB-UniRule"/>
</dbReference>
<comment type="similarity">
    <text evidence="3 4">In the C-terminal section; belongs to the PPC synthetase family.</text>
</comment>
<feature type="binding site" evidence="3">
    <location>
        <position position="345"/>
    </location>
    <ligand>
        <name>CTP</name>
        <dbReference type="ChEBI" id="CHEBI:37563"/>
    </ligand>
</feature>
<comment type="catalytic activity">
    <reaction evidence="3 4">
        <text>(R)-4'-phosphopantothenate + L-cysteine + CTP = N-[(R)-4-phosphopantothenoyl]-L-cysteine + CMP + diphosphate + H(+)</text>
        <dbReference type="Rhea" id="RHEA:19397"/>
        <dbReference type="ChEBI" id="CHEBI:10986"/>
        <dbReference type="ChEBI" id="CHEBI:15378"/>
        <dbReference type="ChEBI" id="CHEBI:33019"/>
        <dbReference type="ChEBI" id="CHEBI:35235"/>
        <dbReference type="ChEBI" id="CHEBI:37563"/>
        <dbReference type="ChEBI" id="CHEBI:59458"/>
        <dbReference type="ChEBI" id="CHEBI:60377"/>
        <dbReference type="EC" id="6.3.2.5"/>
    </reaction>
</comment>
<dbReference type="UniPathway" id="UPA00241">
    <property type="reaction ID" value="UER00353"/>
</dbReference>
<comment type="function">
    <text evidence="4">Catalyzes two steps in the biosynthesis of coenzyme A. In the first step cysteine is conjugated to 4'-phosphopantothenate to form 4-phosphopantothenoylcysteine, in the latter compound is decarboxylated to form 4'-phosphopantotheine.</text>
</comment>
<dbReference type="Gene3D" id="3.40.50.10300">
    <property type="entry name" value="CoaB-like"/>
    <property type="match status" value="1"/>
</dbReference>
<keyword evidence="3 4" id="KW-0285">Flavoprotein</keyword>
<dbReference type="EMBL" id="FRAU01000002">
    <property type="protein sequence ID" value="SHK27677.1"/>
    <property type="molecule type" value="Genomic_DNA"/>
</dbReference>
<keyword evidence="2 3" id="KW-0456">Lyase</keyword>
<evidence type="ECO:0000259" key="5">
    <source>
        <dbReference type="Pfam" id="PF02441"/>
    </source>
</evidence>
<dbReference type="PANTHER" id="PTHR14359:SF6">
    <property type="entry name" value="PHOSPHOPANTOTHENOYLCYSTEINE DECARBOXYLASE"/>
    <property type="match status" value="1"/>
</dbReference>
<evidence type="ECO:0000259" key="6">
    <source>
        <dbReference type="Pfam" id="PF04127"/>
    </source>
</evidence>
<keyword evidence="3" id="KW-0479">Metal-binding</keyword>
<comment type="catalytic activity">
    <reaction evidence="3 4">
        <text>N-[(R)-4-phosphopantothenoyl]-L-cysteine + H(+) = (R)-4'-phosphopantetheine + CO2</text>
        <dbReference type="Rhea" id="RHEA:16793"/>
        <dbReference type="ChEBI" id="CHEBI:15378"/>
        <dbReference type="ChEBI" id="CHEBI:16526"/>
        <dbReference type="ChEBI" id="CHEBI:59458"/>
        <dbReference type="ChEBI" id="CHEBI:61723"/>
        <dbReference type="EC" id="4.1.1.36"/>
    </reaction>
</comment>
<evidence type="ECO:0000256" key="4">
    <source>
        <dbReference type="RuleBase" id="RU364078"/>
    </source>
</evidence>
<dbReference type="NCBIfam" id="TIGR00521">
    <property type="entry name" value="coaBC_dfp"/>
    <property type="match status" value="1"/>
</dbReference>
<comment type="cofactor">
    <cofactor evidence="3">
        <name>FMN</name>
        <dbReference type="ChEBI" id="CHEBI:58210"/>
    </cofactor>
    <text evidence="3">Binds 1 FMN per subunit.</text>
</comment>
<reference evidence="8" key="1">
    <citation type="submission" date="2016-11" db="EMBL/GenBank/DDBJ databases">
        <authorList>
            <person name="Varghese N."/>
            <person name="Submissions S."/>
        </authorList>
    </citation>
    <scope>NUCLEOTIDE SEQUENCE [LARGE SCALE GENOMIC DNA]</scope>
    <source>
        <strain evidence="8">DSM 22212</strain>
    </source>
</reference>
<dbReference type="GO" id="GO:0010181">
    <property type="term" value="F:FMN binding"/>
    <property type="evidence" value="ECO:0007669"/>
    <property type="project" value="UniProtKB-UniRule"/>
</dbReference>
<accession>A0A1M6R5S0</accession>
<comment type="function">
    <text evidence="3">Catalyzes two sequential steps in the biosynthesis of coenzyme A. In the first step cysteine is conjugated to 4'-phosphopantothenate to form 4-phosphopantothenoylcysteine. In the second step the latter compound is decarboxylated to form 4'-phosphopantotheine.</text>
</comment>
<keyword evidence="3" id="KW-0511">Multifunctional enzyme</keyword>
<dbReference type="GO" id="GO:0004633">
    <property type="term" value="F:phosphopantothenoylcysteine decarboxylase activity"/>
    <property type="evidence" value="ECO:0007669"/>
    <property type="project" value="UniProtKB-UniRule"/>
</dbReference>
<feature type="binding site" evidence="3">
    <location>
        <begin position="312"/>
        <end position="315"/>
    </location>
    <ligand>
        <name>CTP</name>
        <dbReference type="ChEBI" id="CHEBI:37563"/>
    </ligand>
</feature>
<dbReference type="AlphaFoldDB" id="A0A1M6R5S0"/>
<evidence type="ECO:0000256" key="3">
    <source>
        <dbReference type="HAMAP-Rule" id="MF_02225"/>
    </source>
</evidence>
<dbReference type="GO" id="GO:0071513">
    <property type="term" value="C:phosphopantothenoylcysteine decarboxylase complex"/>
    <property type="evidence" value="ECO:0007669"/>
    <property type="project" value="TreeGrafter"/>
</dbReference>
<comment type="pathway">
    <text evidence="3 4">Cofactor biosynthesis; coenzyme A biosynthesis; CoA from (R)-pantothenate: step 2/5.</text>
</comment>
<dbReference type="InterPro" id="IPR005252">
    <property type="entry name" value="CoaBC"/>
</dbReference>
<dbReference type="RefSeq" id="WP_072714606.1">
    <property type="nucleotide sequence ID" value="NZ_FRAU01000002.1"/>
</dbReference>
<evidence type="ECO:0000256" key="1">
    <source>
        <dbReference type="ARBA" id="ARBA00022793"/>
    </source>
</evidence>
<dbReference type="Pfam" id="PF04127">
    <property type="entry name" value="DFP"/>
    <property type="match status" value="1"/>
</dbReference>
<dbReference type="InterPro" id="IPR036551">
    <property type="entry name" value="Flavin_trans-like"/>
</dbReference>
<protein>
    <recommendedName>
        <fullName evidence="3">Coenzyme A biosynthesis bifunctional protein CoaBC</fullName>
    </recommendedName>
    <alternativeName>
        <fullName evidence="3">DNA/pantothenate metabolism flavoprotein</fullName>
    </alternativeName>
    <alternativeName>
        <fullName evidence="3">Phosphopantothenoylcysteine synthetase/decarboxylase</fullName>
        <shortName evidence="3">PPCS-PPCDC</shortName>
    </alternativeName>
    <domain>
        <recommendedName>
            <fullName evidence="3">Phosphopantothenoylcysteine decarboxylase</fullName>
            <shortName evidence="3">PPC decarboxylase</shortName>
            <shortName evidence="3">PPC-DC</shortName>
            <ecNumber evidence="3">4.1.1.36</ecNumber>
        </recommendedName>
        <alternativeName>
            <fullName evidence="3">CoaC</fullName>
        </alternativeName>
    </domain>
    <domain>
        <recommendedName>
            <fullName evidence="3">Phosphopantothenate--cysteine ligase</fullName>
            <ecNumber evidence="3">6.3.2.5</ecNumber>
        </recommendedName>
        <alternativeName>
            <fullName evidence="3">CoaB</fullName>
        </alternativeName>
        <alternativeName>
            <fullName evidence="3">Phosphopantothenoylcysteine synthetase</fullName>
            <shortName evidence="3">PPC synthetase</shortName>
            <shortName evidence="3">PPC-S</shortName>
        </alternativeName>
    </domain>
</protein>
<dbReference type="PANTHER" id="PTHR14359">
    <property type="entry name" value="HOMO-OLIGOMERIC FLAVIN CONTAINING CYS DECARBOXYLASE FAMILY"/>
    <property type="match status" value="1"/>
</dbReference>
<keyword evidence="3 4" id="KW-0288">FMN</keyword>
<feature type="binding site" evidence="3">
    <location>
        <position position="296"/>
    </location>
    <ligand>
        <name>CTP</name>
        <dbReference type="ChEBI" id="CHEBI:37563"/>
    </ligand>
</feature>
<sequence>MALETHVSLESRHLLLGVTGSIAAYKAAELVRLLKKAGAEVQIIMTPDATRFITPLTLGTLSEREVLIDLFPENEPGSWTKHVHLGRWADLAIVAPATAQTLARLAHGFCDTMLSATLLSARCPVLLCPAMDHDMYHHPATQQNLEQLRRYGYEILPPEFGALASGLVGDGRLPDPERIVAHIAALLRRQASLTGKHVLVTAGPTREMIDPVRCLTNPATGTMGFALARAAARRGAQVTLISGPTWLPTPPGVTRIDVTSAQEMYEATLQHAPTADFIFMAAAVADYTPVETAPSKLKKTDDELVLRLRRTPDILAELGRRRRPDQVLVGFALETDNALANARNKLRHKNLDWIALNRLNEPGAGFGTGTNRLTLLHRSGHQEELPLLPKDEAAEVLLDRVLTRYADSNAEKAATQSV</sequence>
<feature type="region of interest" description="Phosphopantothenate--cysteine ligase" evidence="3">
    <location>
        <begin position="198"/>
        <end position="418"/>
    </location>
</feature>
<comment type="caution">
    <text evidence="3">Lacks conserved residue(s) required for the propagation of feature annotation.</text>
</comment>
<feature type="binding site" evidence="3">
    <location>
        <position position="331"/>
    </location>
    <ligand>
        <name>CTP</name>
        <dbReference type="ChEBI" id="CHEBI:37563"/>
    </ligand>
</feature>
<dbReference type="InterPro" id="IPR003382">
    <property type="entry name" value="Flavoprotein"/>
</dbReference>